<dbReference type="Pfam" id="PF13812">
    <property type="entry name" value="PPR_3"/>
    <property type="match status" value="2"/>
</dbReference>
<proteinExistence type="predicted"/>
<feature type="repeat" description="PPR" evidence="2">
    <location>
        <begin position="415"/>
        <end position="449"/>
    </location>
</feature>
<dbReference type="AlphaFoldDB" id="A0A9P1BZJ1"/>
<gene>
    <name evidence="5" type="ORF">C1SCF055_LOCUS9758</name>
</gene>
<feature type="repeat" description="PPR" evidence="2">
    <location>
        <begin position="554"/>
        <end position="588"/>
    </location>
</feature>
<evidence type="ECO:0000313" key="5">
    <source>
        <dbReference type="EMBL" id="CAI3982017.1"/>
    </source>
</evidence>
<dbReference type="PANTHER" id="PTHR47447:SF24">
    <property type="entry name" value="PENTATRICOPEPTIDE REPEAT-CONTAINING PROTEIN"/>
    <property type="match status" value="1"/>
</dbReference>
<reference evidence="5" key="1">
    <citation type="submission" date="2022-10" db="EMBL/GenBank/DDBJ databases">
        <authorList>
            <person name="Chen Y."/>
            <person name="Dougan E. K."/>
            <person name="Chan C."/>
            <person name="Rhodes N."/>
            <person name="Thang M."/>
        </authorList>
    </citation>
    <scope>NUCLEOTIDE SEQUENCE</scope>
</reference>
<name>A0A9P1BZJ1_9DINO</name>
<dbReference type="InterPro" id="IPR036063">
    <property type="entry name" value="Smr_dom_sf"/>
</dbReference>
<comment type="caution">
    <text evidence="5">The sequence shown here is derived from an EMBL/GenBank/DDBJ whole genome shotgun (WGS) entry which is preliminary data.</text>
</comment>
<keyword evidence="8" id="KW-1185">Reference proteome</keyword>
<evidence type="ECO:0000313" key="8">
    <source>
        <dbReference type="Proteomes" id="UP001152797"/>
    </source>
</evidence>
<dbReference type="Proteomes" id="UP001152797">
    <property type="component" value="Unassembled WGS sequence"/>
</dbReference>
<feature type="repeat" description="PPR" evidence="2">
    <location>
        <begin position="698"/>
        <end position="732"/>
    </location>
</feature>
<dbReference type="InterPro" id="IPR002625">
    <property type="entry name" value="Smr_dom"/>
</dbReference>
<protein>
    <submittedName>
        <fullName evidence="7">Pentatricopeptide repeat-containing protein At2g41720 (Protein EMBRYO DEFECTIVE 2654)</fullName>
    </submittedName>
</protein>
<dbReference type="SUPFAM" id="SSF160443">
    <property type="entry name" value="SMR domain-like"/>
    <property type="match status" value="1"/>
</dbReference>
<feature type="domain" description="Smr" evidence="4">
    <location>
        <begin position="921"/>
        <end position="1002"/>
    </location>
</feature>
<accession>A0A9P1BZJ1</accession>
<keyword evidence="1" id="KW-0677">Repeat</keyword>
<dbReference type="PROSITE" id="PS51375">
    <property type="entry name" value="PPR"/>
    <property type="match status" value="5"/>
</dbReference>
<evidence type="ECO:0000313" key="6">
    <source>
        <dbReference type="EMBL" id="CAL1135392.1"/>
    </source>
</evidence>
<dbReference type="Gene3D" id="1.25.40.10">
    <property type="entry name" value="Tetratricopeptide repeat domain"/>
    <property type="match status" value="3"/>
</dbReference>
<dbReference type="SUPFAM" id="SSF48452">
    <property type="entry name" value="TPR-like"/>
    <property type="match status" value="1"/>
</dbReference>
<evidence type="ECO:0000313" key="7">
    <source>
        <dbReference type="EMBL" id="CAL4769329.1"/>
    </source>
</evidence>
<evidence type="ECO:0000256" key="3">
    <source>
        <dbReference type="SAM" id="MobiDB-lite"/>
    </source>
</evidence>
<dbReference type="EMBL" id="CAMXCT030000677">
    <property type="protein sequence ID" value="CAL4769329.1"/>
    <property type="molecule type" value="Genomic_DNA"/>
</dbReference>
<dbReference type="InterPro" id="IPR002885">
    <property type="entry name" value="PPR_rpt"/>
</dbReference>
<dbReference type="PROSITE" id="PS50828">
    <property type="entry name" value="SMR"/>
    <property type="match status" value="1"/>
</dbReference>
<evidence type="ECO:0000256" key="2">
    <source>
        <dbReference type="PROSITE-ProRule" id="PRU00708"/>
    </source>
</evidence>
<organism evidence="5">
    <name type="scientific">Cladocopium goreaui</name>
    <dbReference type="NCBI Taxonomy" id="2562237"/>
    <lineage>
        <taxon>Eukaryota</taxon>
        <taxon>Sar</taxon>
        <taxon>Alveolata</taxon>
        <taxon>Dinophyceae</taxon>
        <taxon>Suessiales</taxon>
        <taxon>Symbiodiniaceae</taxon>
        <taxon>Cladocopium</taxon>
    </lineage>
</organism>
<evidence type="ECO:0000259" key="4">
    <source>
        <dbReference type="PROSITE" id="PS50828"/>
    </source>
</evidence>
<dbReference type="PANTHER" id="PTHR47447">
    <property type="entry name" value="OS03G0856100 PROTEIN"/>
    <property type="match status" value="1"/>
</dbReference>
<dbReference type="NCBIfam" id="TIGR00756">
    <property type="entry name" value="PPR"/>
    <property type="match status" value="2"/>
</dbReference>
<reference evidence="6" key="2">
    <citation type="submission" date="2024-04" db="EMBL/GenBank/DDBJ databases">
        <authorList>
            <person name="Chen Y."/>
            <person name="Shah S."/>
            <person name="Dougan E. K."/>
            <person name="Thang M."/>
            <person name="Chan C."/>
        </authorList>
    </citation>
    <scope>NUCLEOTIDE SEQUENCE [LARGE SCALE GENOMIC DNA]</scope>
</reference>
<dbReference type="OrthoDB" id="185373at2759"/>
<dbReference type="Pfam" id="PF01535">
    <property type="entry name" value="PPR"/>
    <property type="match status" value="2"/>
</dbReference>
<feature type="repeat" description="PPR" evidence="2">
    <location>
        <begin position="768"/>
        <end position="802"/>
    </location>
</feature>
<feature type="region of interest" description="Disordered" evidence="3">
    <location>
        <begin position="856"/>
        <end position="876"/>
    </location>
</feature>
<dbReference type="EMBL" id="CAMXCT010000677">
    <property type="protein sequence ID" value="CAI3982017.1"/>
    <property type="molecule type" value="Genomic_DNA"/>
</dbReference>
<dbReference type="InterPro" id="IPR011990">
    <property type="entry name" value="TPR-like_helical_dom_sf"/>
</dbReference>
<feature type="repeat" description="PPR" evidence="2">
    <location>
        <begin position="733"/>
        <end position="767"/>
    </location>
</feature>
<dbReference type="Gene3D" id="3.30.1370.110">
    <property type="match status" value="1"/>
</dbReference>
<evidence type="ECO:0000256" key="1">
    <source>
        <dbReference type="ARBA" id="ARBA00022737"/>
    </source>
</evidence>
<sequence>MYGLVLLETQELGALVNAPEARWQLADNVLLLGSPALHGGTWVRSCSVAWEPKASWSATRLRRLRCGGAPKSEGWTYGEYKDESIEEALLSFADFPSWFNFMLYPVSKLALGYRWPLLGQHSQCCHEVLAAPIRCEELKLPRLEKIDKPKGALVQHSAQNEKGTWAHRSRVLRGRARHFDFYDNGTAGNGQQRTGNLGDLLHAVADGRRPFNLVCGLEAKTGHSFARELRHTFGGNVRCSALEAVRYLKPKTQRYFYTETFGNLWKPLEAYFLQRYFLSGHCSTKKESFLLHSVHSQALEEVLKMAPKLDAKGFAAVLAACQRLDIVEGLDFLKTALDEQIPLTEASYVHGINLCVAYGKWELSLEVLNQVVQLGISRELDWKMLGAARRTCLEAGQWQKVLELSEKSSEHSEQDAYGYAAQMIALERLGQLQEAYHLFKEMVENSVTPNQHVYAALIGDGSDENAWQRALHLLEDSRLRSVTANQMMFGKAINCCVPAAQWEAALCLLRDMDRACCVSCVALSSALRACGEGLQWQRALGLLHAAPKLSVEQDADLWNFAICACSLAGKGRMAEQLLRSMKAKKVMPSLECYHSTLNAMGCDAEDTFNEDAVARLLSVMQKEGLEPTTVTLNSALGVSVQKGRWQEALAFGQRLRKQSIAPSEVTYGELISACKESRKWQVALSLLEASLAEDSTTSVTTFNIAISVCESSGKLELAIRLLRRMQELGLKPDVYSYNAVLAACQDAGDWQMGLAIFEEMKKQSIMPDIYSYGAVILSCSMAMQWEWAVNLWHQMESQGLAANGVILSSVAGVCSRCGQQAWVDYLLAEMRRRGASLDNNAFSVSVDLDTDAGAVAAEEEESHSSAAAPVAEEESEQLEQQKLSGASLKVFMEKVEGASKLYMEALKDGAFTPWVRPGRLLDLHGMSTEVAKVAVYVALSGVPDLEEDDLAFLWGLKIIVGKGIHSKDNQVVLEPVVRELLEDVFQLQVSETSEGAFRVYRQDIWAIKCEGVWPPKWLKEGKKPPKAWLQRRRWLPELPQSLRERSRRISKRLSRISTRDRALTAEKSLPKDILMNFCPCSRVGFKHLMQIHSQDITRH</sequence>
<dbReference type="EMBL" id="CAMXCT020000677">
    <property type="protein sequence ID" value="CAL1135392.1"/>
    <property type="molecule type" value="Genomic_DNA"/>
</dbReference>